<reference evidence="6" key="2">
    <citation type="journal article" date="2023" name="Proc. Natl. Acad. Sci. U.S.A.">
        <title>A global phylogenomic analysis of the shiitake genus Lentinula.</title>
        <authorList>
            <person name="Sierra-Patev S."/>
            <person name="Min B."/>
            <person name="Naranjo-Ortiz M."/>
            <person name="Looney B."/>
            <person name="Konkel Z."/>
            <person name="Slot J.C."/>
            <person name="Sakamoto Y."/>
            <person name="Steenwyk J.L."/>
            <person name="Rokas A."/>
            <person name="Carro J."/>
            <person name="Camarero S."/>
            <person name="Ferreira P."/>
            <person name="Molpeceres G."/>
            <person name="Ruiz-Duenas F.J."/>
            <person name="Serrano A."/>
            <person name="Henrissat B."/>
            <person name="Drula E."/>
            <person name="Hughes K.W."/>
            <person name="Mata J.L."/>
            <person name="Ishikawa N.K."/>
            <person name="Vargas-Isla R."/>
            <person name="Ushijima S."/>
            <person name="Smith C.A."/>
            <person name="Donoghue J."/>
            <person name="Ahrendt S."/>
            <person name="Andreopoulos W."/>
            <person name="He G."/>
            <person name="LaButti K."/>
            <person name="Lipzen A."/>
            <person name="Ng V."/>
            <person name="Riley R."/>
            <person name="Sandor L."/>
            <person name="Barry K."/>
            <person name="Martinez A.T."/>
            <person name="Xiao Y."/>
            <person name="Gibbons J.G."/>
            <person name="Terashima K."/>
            <person name="Grigoriev I.V."/>
            <person name="Hibbett D."/>
        </authorList>
    </citation>
    <scope>NUCLEOTIDE SEQUENCE</scope>
    <source>
        <strain evidence="6">ET3784</strain>
    </source>
</reference>
<feature type="compositionally biased region" description="Basic and acidic residues" evidence="4">
    <location>
        <begin position="387"/>
        <end position="398"/>
    </location>
</feature>
<dbReference type="PROSITE" id="PS50181">
    <property type="entry name" value="FBOX"/>
    <property type="match status" value="1"/>
</dbReference>
<evidence type="ECO:0000313" key="7">
    <source>
        <dbReference type="Proteomes" id="UP001176059"/>
    </source>
</evidence>
<dbReference type="PROSITE" id="PS00678">
    <property type="entry name" value="WD_REPEATS_1"/>
    <property type="match status" value="4"/>
</dbReference>
<dbReference type="InterPro" id="IPR036322">
    <property type="entry name" value="WD40_repeat_dom_sf"/>
</dbReference>
<keyword evidence="2" id="KW-0677">Repeat</keyword>
<dbReference type="SUPFAM" id="SSF50978">
    <property type="entry name" value="WD40 repeat-like"/>
    <property type="match status" value="2"/>
</dbReference>
<dbReference type="InterPro" id="IPR001680">
    <property type="entry name" value="WD40_rpt"/>
</dbReference>
<evidence type="ECO:0000256" key="1">
    <source>
        <dbReference type="ARBA" id="ARBA00022574"/>
    </source>
</evidence>
<reference evidence="6" key="1">
    <citation type="submission" date="2022-08" db="EMBL/GenBank/DDBJ databases">
        <authorList>
            <consortium name="DOE Joint Genome Institute"/>
            <person name="Min B."/>
            <person name="Sierra-Patev S."/>
            <person name="Naranjo-Ortiz M."/>
            <person name="Looney B."/>
            <person name="Konkel Z."/>
            <person name="Slot J.C."/>
            <person name="Sakamoto Y."/>
            <person name="Steenwyk J.L."/>
            <person name="Rokas A."/>
            <person name="Carro J."/>
            <person name="Camarero S."/>
            <person name="Ferreira P."/>
            <person name="Molpeceres G."/>
            <person name="Ruiz-duenas F.J."/>
            <person name="Serrano A."/>
            <person name="Henrissat B."/>
            <person name="Drula E."/>
            <person name="Hughes K.W."/>
            <person name="Mata J.L."/>
            <person name="Ishikawa N.K."/>
            <person name="Vargas-Isla R."/>
            <person name="Ushijima S."/>
            <person name="Smith C.A."/>
            <person name="Ahrendt S."/>
            <person name="Andreopoulos W."/>
            <person name="He G."/>
            <person name="LaButti K."/>
            <person name="Lipzen A."/>
            <person name="Ng V."/>
            <person name="Riley R."/>
            <person name="Sandor L."/>
            <person name="Barry K."/>
            <person name="Martinez A.T."/>
            <person name="Xiao Y."/>
            <person name="Gibbons J.G."/>
            <person name="Terashima K."/>
            <person name="Hibbett D.S."/>
            <person name="Grigoriev I.V."/>
        </authorList>
    </citation>
    <scope>NUCLEOTIDE SEQUENCE</scope>
    <source>
        <strain evidence="6">ET3784</strain>
    </source>
</reference>
<proteinExistence type="predicted"/>
<protein>
    <submittedName>
        <fullName evidence="6">WD40 repeat-like protein</fullName>
    </submittedName>
</protein>
<feature type="region of interest" description="Disordered" evidence="4">
    <location>
        <begin position="1"/>
        <end position="26"/>
    </location>
</feature>
<dbReference type="Proteomes" id="UP001176059">
    <property type="component" value="Unassembled WGS sequence"/>
</dbReference>
<dbReference type="PROSITE" id="PS50294">
    <property type="entry name" value="WD_REPEATS_REGION"/>
    <property type="match status" value="4"/>
</dbReference>
<feature type="repeat" description="WD" evidence="3">
    <location>
        <begin position="556"/>
        <end position="597"/>
    </location>
</feature>
<dbReference type="PRINTS" id="PR00320">
    <property type="entry name" value="GPROTEINBRPT"/>
</dbReference>
<feature type="repeat" description="WD" evidence="3">
    <location>
        <begin position="744"/>
        <end position="783"/>
    </location>
</feature>
<dbReference type="SMART" id="SM00256">
    <property type="entry name" value="FBOX"/>
    <property type="match status" value="1"/>
</dbReference>
<dbReference type="SUPFAM" id="SSF81383">
    <property type="entry name" value="F-box domain"/>
    <property type="match status" value="1"/>
</dbReference>
<evidence type="ECO:0000259" key="5">
    <source>
        <dbReference type="PROSITE" id="PS50181"/>
    </source>
</evidence>
<dbReference type="Pfam" id="PF00400">
    <property type="entry name" value="WD40"/>
    <property type="match status" value="6"/>
</dbReference>
<evidence type="ECO:0000256" key="2">
    <source>
        <dbReference type="ARBA" id="ARBA00022737"/>
    </source>
</evidence>
<keyword evidence="1 3" id="KW-0853">WD repeat</keyword>
<dbReference type="InterPro" id="IPR020472">
    <property type="entry name" value="WD40_PAC1"/>
</dbReference>
<dbReference type="SMART" id="SM00320">
    <property type="entry name" value="WD40"/>
    <property type="match status" value="8"/>
</dbReference>
<dbReference type="Gene3D" id="2.130.10.10">
    <property type="entry name" value="YVTN repeat-like/Quinoprotein amine dehydrogenase"/>
    <property type="match status" value="2"/>
</dbReference>
<evidence type="ECO:0000256" key="3">
    <source>
        <dbReference type="PROSITE-ProRule" id="PRU00221"/>
    </source>
</evidence>
<feature type="region of interest" description="Disordered" evidence="4">
    <location>
        <begin position="487"/>
        <end position="526"/>
    </location>
</feature>
<feature type="domain" description="F-box" evidence="5">
    <location>
        <begin position="142"/>
        <end position="189"/>
    </location>
</feature>
<feature type="compositionally biased region" description="Acidic residues" evidence="4">
    <location>
        <begin position="487"/>
        <end position="499"/>
    </location>
</feature>
<dbReference type="CDD" id="cd00200">
    <property type="entry name" value="WD40"/>
    <property type="match status" value="1"/>
</dbReference>
<dbReference type="Pfam" id="PF12937">
    <property type="entry name" value="F-box-like"/>
    <property type="match status" value="1"/>
</dbReference>
<evidence type="ECO:0000313" key="6">
    <source>
        <dbReference type="EMBL" id="KAJ3735082.1"/>
    </source>
</evidence>
<dbReference type="AlphaFoldDB" id="A0AA38JDL1"/>
<dbReference type="EMBL" id="JANVFO010000011">
    <property type="protein sequence ID" value="KAJ3735082.1"/>
    <property type="molecule type" value="Genomic_DNA"/>
</dbReference>
<gene>
    <name evidence="6" type="ORF">DFJ43DRAFT_71286</name>
</gene>
<feature type="region of interest" description="Disordered" evidence="4">
    <location>
        <begin position="711"/>
        <end position="732"/>
    </location>
</feature>
<feature type="region of interest" description="Disordered" evidence="4">
    <location>
        <begin position="343"/>
        <end position="409"/>
    </location>
</feature>
<keyword evidence="7" id="KW-1185">Reference proteome</keyword>
<dbReference type="InterPro" id="IPR015943">
    <property type="entry name" value="WD40/YVTN_repeat-like_dom_sf"/>
</dbReference>
<dbReference type="GO" id="GO:1990234">
    <property type="term" value="C:transferase complex"/>
    <property type="evidence" value="ECO:0007669"/>
    <property type="project" value="UniProtKB-ARBA"/>
</dbReference>
<feature type="repeat" description="WD" evidence="3">
    <location>
        <begin position="638"/>
        <end position="677"/>
    </location>
</feature>
<sequence>MASFNNRGGFRHSSARPLNPDFNRKFHSDLPMNSILAAVDLEPEQTSQQQQQHGASQTLYMPIDSPPTPAPSPGPNIMAIVHGERPSPSFDLSARTTTAPISPLALPQNPVLRRQYLSAVIHACNPTELLFISTTIAPLLKRDFLRALPTELALHVLGFVDSPKTLARAAQVSHRWWRLISDEALWKRMCVLYAFDKDKPHRNCIGQSQRKGKDRMPLVEDDEHIRSGQLSAMLRNRSTSHPTYTDSFSYQEHFKYSYSIMQNWHNGGHLLRAHKVPASSTNPESGVVTSLALDEDWVVVGLANCRIHVFSARTGVLARTLVGHDSGVWAVCLVHKGGYMGGPDCVRQQEGGSGTRNGKRRKRKSTRESQKGEDYEEIEETVSRSPRRPEARSRHSEGDVNTINSNAYNLSIGGHTSRWATTNHTNVNASSDADPPLNQFIPPSLRIALGLKPVNDDPNNIRADCGGEEEESDWDDQTAWDEHSVFDEDAEVGDVDMDEGSPGTGSRRQSRYPGKPSNVTGSSDGWGQPGALVVSGGCDKVVRVWDIRSGYCIYVLHGHTSTIRCIKVLHNRPIAVSGSRDNTLRVWDVQRGRSLRVLAGHVASVRCLDVCGNRVVSGSYDNTCRLWDVDTGECLHVLRGHLHQIYSVTFDGVRIASGGLDTTVRVWDAETGECKATLQGHTALVCQLQLSPTMLATGGSDGRVIMFSLPPLHSSNQTHRHPHQSHHSEHQANQANPFQVLHRIAAHDSSVTALQFDQRFLVTGGNDGRVRLFETQTGNYVRDLSEPSESVWKVAYGPGAEGCVIMCRRQGKTIMEFWSLKPREGRVDVERDRAEREKERIRIEEERNIEPVLDC</sequence>
<dbReference type="PANTHER" id="PTHR22847:SF732">
    <property type="entry name" value="F-BOX DOMAIN-CONTAINING PROTEIN"/>
    <property type="match status" value="1"/>
</dbReference>
<evidence type="ECO:0000256" key="4">
    <source>
        <dbReference type="SAM" id="MobiDB-lite"/>
    </source>
</evidence>
<feature type="repeat" description="WD" evidence="3">
    <location>
        <begin position="526"/>
        <end position="555"/>
    </location>
</feature>
<dbReference type="PANTHER" id="PTHR22847">
    <property type="entry name" value="WD40 REPEAT PROTEIN"/>
    <property type="match status" value="1"/>
</dbReference>
<dbReference type="PROSITE" id="PS50082">
    <property type="entry name" value="WD_REPEATS_2"/>
    <property type="match status" value="5"/>
</dbReference>
<accession>A0AA38JDL1</accession>
<dbReference type="InterPro" id="IPR019775">
    <property type="entry name" value="WD40_repeat_CS"/>
</dbReference>
<dbReference type="InterPro" id="IPR036047">
    <property type="entry name" value="F-box-like_dom_sf"/>
</dbReference>
<organism evidence="6 7">
    <name type="scientific">Lentinula guzmanii</name>
    <dbReference type="NCBI Taxonomy" id="2804957"/>
    <lineage>
        <taxon>Eukaryota</taxon>
        <taxon>Fungi</taxon>
        <taxon>Dikarya</taxon>
        <taxon>Basidiomycota</taxon>
        <taxon>Agaricomycotina</taxon>
        <taxon>Agaricomycetes</taxon>
        <taxon>Agaricomycetidae</taxon>
        <taxon>Agaricales</taxon>
        <taxon>Marasmiineae</taxon>
        <taxon>Omphalotaceae</taxon>
        <taxon>Lentinula</taxon>
    </lineage>
</organism>
<feature type="repeat" description="WD" evidence="3">
    <location>
        <begin position="598"/>
        <end position="637"/>
    </location>
</feature>
<feature type="compositionally biased region" description="Polar residues" evidence="4">
    <location>
        <begin position="399"/>
        <end position="409"/>
    </location>
</feature>
<name>A0AA38JDL1_9AGAR</name>
<dbReference type="InterPro" id="IPR001810">
    <property type="entry name" value="F-box_dom"/>
</dbReference>
<dbReference type="Gene3D" id="1.20.1280.50">
    <property type="match status" value="1"/>
</dbReference>
<comment type="caution">
    <text evidence="6">The sequence shown here is derived from an EMBL/GenBank/DDBJ whole genome shotgun (WGS) entry which is preliminary data.</text>
</comment>